<dbReference type="InterPro" id="IPR004443">
    <property type="entry name" value="YjeF_N_dom"/>
</dbReference>
<feature type="binding site" evidence="18">
    <location>
        <begin position="58"/>
        <end position="62"/>
    </location>
    <ligand>
        <name>(6S)-NADPHX</name>
        <dbReference type="ChEBI" id="CHEBI:64076"/>
    </ligand>
</feature>
<evidence type="ECO:0000256" key="15">
    <source>
        <dbReference type="ARBA" id="ARBA00048238"/>
    </source>
</evidence>
<comment type="similarity">
    <text evidence="3 19">In the N-terminal section; belongs to the NnrE/AIBP family.</text>
</comment>
<evidence type="ECO:0000313" key="22">
    <source>
        <dbReference type="EMBL" id="CAA9345176.1"/>
    </source>
</evidence>
<dbReference type="GO" id="GO:0046872">
    <property type="term" value="F:metal ion binding"/>
    <property type="evidence" value="ECO:0007669"/>
    <property type="project" value="UniProtKB-UniRule"/>
</dbReference>
<feature type="binding site" evidence="18">
    <location>
        <position position="146"/>
    </location>
    <ligand>
        <name>(6S)-NADPHX</name>
        <dbReference type="ChEBI" id="CHEBI:64076"/>
    </ligand>
</feature>
<dbReference type="HAMAP" id="MF_01966">
    <property type="entry name" value="NADHX_epimerase"/>
    <property type="match status" value="1"/>
</dbReference>
<feature type="domain" description="YjeF C-terminal" evidence="20">
    <location>
        <begin position="208"/>
        <end position="468"/>
    </location>
</feature>
<dbReference type="InterPro" id="IPR030677">
    <property type="entry name" value="Nnr"/>
</dbReference>
<dbReference type="PANTHER" id="PTHR12592:SF0">
    <property type="entry name" value="ATP-DEPENDENT (S)-NAD(P)H-HYDRATE DEHYDRATASE"/>
    <property type="match status" value="1"/>
</dbReference>
<evidence type="ECO:0000259" key="21">
    <source>
        <dbReference type="PROSITE" id="PS51385"/>
    </source>
</evidence>
<comment type="catalytic activity">
    <reaction evidence="1 18 19">
        <text>(6R)-NADHX = (6S)-NADHX</text>
        <dbReference type="Rhea" id="RHEA:32215"/>
        <dbReference type="ChEBI" id="CHEBI:64074"/>
        <dbReference type="ChEBI" id="CHEBI:64075"/>
        <dbReference type="EC" id="5.1.99.6"/>
    </reaction>
</comment>
<keyword evidence="6 17" id="KW-0547">Nucleotide-binding</keyword>
<feature type="binding site" evidence="17">
    <location>
        <begin position="382"/>
        <end position="386"/>
    </location>
    <ligand>
        <name>AMP</name>
        <dbReference type="ChEBI" id="CHEBI:456215"/>
    </ligand>
</feature>
<evidence type="ECO:0000256" key="9">
    <source>
        <dbReference type="ARBA" id="ARBA00022958"/>
    </source>
</evidence>
<evidence type="ECO:0000256" key="14">
    <source>
        <dbReference type="ARBA" id="ARBA00025153"/>
    </source>
</evidence>
<proteinExistence type="inferred from homology"/>
<keyword evidence="12 17" id="KW-0456">Lyase</keyword>
<sequence>MRRAHTVEQVRTAEAALLAGLPDGVLMQRAAAGLAHAVAELLGRVYGARVLLLVGAGGNGGDALYAGAGLARRGASVEAVLLDPDRTHPAAAAAFRGAGGRVVAEPRGRYAVVVDGIVGIGGSGPLREAAAVLVDRLRDTPFVAVDTPSGVEVDTGRVSGAHVQAALTVTFGALKPCHLLDPGAAACGSVELVDLGLDLPAPVAEALQADDVARLLPRPAADAHKYTRGVVGVRAGSEQYRGAGVLSVAGAACGLAGMVRYLPAPAPPAGPDRGTGVADLVQAAFPEVVVGAGRVQAWVVGSGGGPAAGAQLREALADGVPVVVDADALAAVEGPLAVPAVLTPHAGELARMLDTERAEVEADQLGSARAAAQRYGAVVLLKGRRSVVAGPDGRVRVNTVGPPWLATAGAGDVLGGVVGALLAAGLDPLDAAGVGAWLHGSAAGQCRPGGPVTAGEVARAVPDVCARLLGTS</sequence>
<dbReference type="InterPro" id="IPR029056">
    <property type="entry name" value="Ribokinase-like"/>
</dbReference>
<comment type="caution">
    <text evidence="18">Lacks conserved residue(s) required for the propagation of feature annotation.</text>
</comment>
<comment type="similarity">
    <text evidence="17">Belongs to the NnrD/CARKD family.</text>
</comment>
<dbReference type="EMBL" id="CADCUH010000104">
    <property type="protein sequence ID" value="CAA9345176.1"/>
    <property type="molecule type" value="Genomic_DNA"/>
</dbReference>
<dbReference type="Gene3D" id="3.40.50.10260">
    <property type="entry name" value="YjeF N-terminal domain"/>
    <property type="match status" value="1"/>
</dbReference>
<dbReference type="PIRSF" id="PIRSF017184">
    <property type="entry name" value="Nnr"/>
    <property type="match status" value="1"/>
</dbReference>
<evidence type="ECO:0000256" key="11">
    <source>
        <dbReference type="ARBA" id="ARBA00023235"/>
    </source>
</evidence>
<evidence type="ECO:0000256" key="2">
    <source>
        <dbReference type="ARBA" id="ARBA00000909"/>
    </source>
</evidence>
<evidence type="ECO:0000256" key="4">
    <source>
        <dbReference type="ARBA" id="ARBA00009524"/>
    </source>
</evidence>
<comment type="function">
    <text evidence="18">Catalyzes the epimerization of the S- and R-forms of NAD(P)HX, a damaged form of NAD(P)H that is a result of enzymatic or heat-dependent hydration. This is a prerequisite for the S-specific NAD(P)H-hydrate dehydratase to allow the repair of both epimers of NAD(P)HX.</text>
</comment>
<dbReference type="Pfam" id="PF03853">
    <property type="entry name" value="YjeF_N"/>
    <property type="match status" value="1"/>
</dbReference>
<keyword evidence="8 17" id="KW-0521">NADP</keyword>
<comment type="cofactor">
    <cofactor evidence="18 19">
        <name>K(+)</name>
        <dbReference type="ChEBI" id="CHEBI:29103"/>
    </cofactor>
    <text evidence="18 19">Binds 1 potassium ion per subunit.</text>
</comment>
<dbReference type="NCBIfam" id="TIGR00197">
    <property type="entry name" value="yjeF_nterm"/>
    <property type="match status" value="1"/>
</dbReference>
<evidence type="ECO:0000256" key="6">
    <source>
        <dbReference type="ARBA" id="ARBA00022741"/>
    </source>
</evidence>
<comment type="catalytic activity">
    <reaction evidence="2 18 19">
        <text>(6R)-NADPHX = (6S)-NADPHX</text>
        <dbReference type="Rhea" id="RHEA:32227"/>
        <dbReference type="ChEBI" id="CHEBI:64076"/>
        <dbReference type="ChEBI" id="CHEBI:64077"/>
        <dbReference type="EC" id="5.1.99.6"/>
    </reaction>
</comment>
<name>A0A6J4M3G9_9ACTN</name>
<protein>
    <recommendedName>
        <fullName evidence="19">Bifunctional NAD(P)H-hydrate repair enzyme</fullName>
    </recommendedName>
    <alternativeName>
        <fullName evidence="19">Nicotinamide nucleotide repair protein</fullName>
    </alternativeName>
    <domain>
        <recommendedName>
            <fullName evidence="19">ADP-dependent (S)-NAD(P)H-hydrate dehydratase</fullName>
            <ecNumber evidence="19">4.2.1.136</ecNumber>
        </recommendedName>
        <alternativeName>
            <fullName evidence="19">ADP-dependent NAD(P)HX dehydratase</fullName>
        </alternativeName>
    </domain>
    <domain>
        <recommendedName>
            <fullName evidence="19">NAD(P)H-hydrate epimerase</fullName>
            <ecNumber evidence="19">5.1.99.6</ecNumber>
        </recommendedName>
    </domain>
</protein>
<dbReference type="GO" id="GO:0052855">
    <property type="term" value="F:ADP-dependent NAD(P)H-hydrate dehydratase activity"/>
    <property type="evidence" value="ECO:0007669"/>
    <property type="project" value="UniProtKB-UniRule"/>
</dbReference>
<dbReference type="Pfam" id="PF01256">
    <property type="entry name" value="Carb_kinase"/>
    <property type="match status" value="1"/>
</dbReference>
<keyword evidence="10 17" id="KW-0520">NAD</keyword>
<feature type="binding site" evidence="18">
    <location>
        <position position="59"/>
    </location>
    <ligand>
        <name>K(+)</name>
        <dbReference type="ChEBI" id="CHEBI:29103"/>
    </ligand>
</feature>
<comment type="subunit">
    <text evidence="17">Homotetramer.</text>
</comment>
<dbReference type="Gene3D" id="3.40.1190.20">
    <property type="match status" value="1"/>
</dbReference>
<dbReference type="InterPro" id="IPR000631">
    <property type="entry name" value="CARKD"/>
</dbReference>
<evidence type="ECO:0000256" key="1">
    <source>
        <dbReference type="ARBA" id="ARBA00000013"/>
    </source>
</evidence>
<feature type="binding site" evidence="17">
    <location>
        <position position="243"/>
    </location>
    <ligand>
        <name>(6S)-NADPHX</name>
        <dbReference type="ChEBI" id="CHEBI:64076"/>
    </ligand>
</feature>
<dbReference type="CDD" id="cd01171">
    <property type="entry name" value="YXKO-related"/>
    <property type="match status" value="1"/>
</dbReference>
<comment type="catalytic activity">
    <reaction evidence="15 17 19">
        <text>(6S)-NADHX + ADP = AMP + phosphate + NADH + H(+)</text>
        <dbReference type="Rhea" id="RHEA:32223"/>
        <dbReference type="ChEBI" id="CHEBI:15378"/>
        <dbReference type="ChEBI" id="CHEBI:43474"/>
        <dbReference type="ChEBI" id="CHEBI:57945"/>
        <dbReference type="ChEBI" id="CHEBI:64074"/>
        <dbReference type="ChEBI" id="CHEBI:456215"/>
        <dbReference type="ChEBI" id="CHEBI:456216"/>
        <dbReference type="EC" id="4.2.1.136"/>
    </reaction>
</comment>
<evidence type="ECO:0000259" key="20">
    <source>
        <dbReference type="PROSITE" id="PS51383"/>
    </source>
</evidence>
<evidence type="ECO:0000256" key="12">
    <source>
        <dbReference type="ARBA" id="ARBA00023239"/>
    </source>
</evidence>
<evidence type="ECO:0000256" key="7">
    <source>
        <dbReference type="ARBA" id="ARBA00022840"/>
    </source>
</evidence>
<dbReference type="SUPFAM" id="SSF53613">
    <property type="entry name" value="Ribokinase-like"/>
    <property type="match status" value="1"/>
</dbReference>
<dbReference type="HAMAP" id="MF_01965">
    <property type="entry name" value="NADHX_dehydratase"/>
    <property type="match status" value="1"/>
</dbReference>
<keyword evidence="13" id="KW-0511">Multifunctional enzyme</keyword>
<organism evidence="22">
    <name type="scientific">uncultured Nocardioidaceae bacterium</name>
    <dbReference type="NCBI Taxonomy" id="253824"/>
    <lineage>
        <taxon>Bacteria</taxon>
        <taxon>Bacillati</taxon>
        <taxon>Actinomycetota</taxon>
        <taxon>Actinomycetes</taxon>
        <taxon>Propionibacteriales</taxon>
        <taxon>Nocardioidaceae</taxon>
        <taxon>environmental samples</taxon>
    </lineage>
</organism>
<feature type="binding site" evidence="17">
    <location>
        <position position="345"/>
    </location>
    <ligand>
        <name>(6S)-NADPHX</name>
        <dbReference type="ChEBI" id="CHEBI:64076"/>
    </ligand>
</feature>
<feature type="binding site" evidence="17">
    <location>
        <position position="303"/>
    </location>
    <ligand>
        <name>(6S)-NADPHX</name>
        <dbReference type="ChEBI" id="CHEBI:64076"/>
    </ligand>
</feature>
<comment type="cofactor">
    <cofactor evidence="17">
        <name>Mg(2+)</name>
        <dbReference type="ChEBI" id="CHEBI:18420"/>
    </cofactor>
</comment>
<comment type="similarity">
    <text evidence="4 19">In the C-terminal section; belongs to the NnrD/CARKD family.</text>
</comment>
<dbReference type="PROSITE" id="PS51383">
    <property type="entry name" value="YJEF_C_3"/>
    <property type="match status" value="1"/>
</dbReference>
<dbReference type="GO" id="GO:0052856">
    <property type="term" value="F:NAD(P)HX epimerase activity"/>
    <property type="evidence" value="ECO:0007669"/>
    <property type="project" value="UniProtKB-UniRule"/>
</dbReference>
<comment type="similarity">
    <text evidence="18">Belongs to the NnrE/AIBP family.</text>
</comment>
<comment type="function">
    <text evidence="14 19">Bifunctional enzyme that catalyzes the epimerization of the S- and R-forms of NAD(P)HX and the dehydration of the S-form of NAD(P)HX at the expense of ADP, which is converted to AMP. This allows the repair of both epimers of NAD(P)HX, a damaged form of NAD(P)H that is a result of enzymatic or heat-dependent hydration.</text>
</comment>
<dbReference type="PROSITE" id="PS51385">
    <property type="entry name" value="YJEF_N"/>
    <property type="match status" value="1"/>
</dbReference>
<dbReference type="GO" id="GO:0110051">
    <property type="term" value="P:metabolite repair"/>
    <property type="evidence" value="ECO:0007669"/>
    <property type="project" value="TreeGrafter"/>
</dbReference>
<dbReference type="GO" id="GO:0005524">
    <property type="term" value="F:ATP binding"/>
    <property type="evidence" value="ECO:0007669"/>
    <property type="project" value="UniProtKB-UniRule"/>
</dbReference>
<feature type="binding site" evidence="18">
    <location>
        <position position="115"/>
    </location>
    <ligand>
        <name>K(+)</name>
        <dbReference type="ChEBI" id="CHEBI:29103"/>
    </ligand>
</feature>
<feature type="domain" description="YjeF N-terminal" evidence="21">
    <location>
        <begin position="10"/>
        <end position="203"/>
    </location>
</feature>
<keyword evidence="5 18" id="KW-0479">Metal-binding</keyword>
<accession>A0A6J4M3G9</accession>
<feature type="binding site" evidence="17">
    <location>
        <position position="411"/>
    </location>
    <ligand>
        <name>AMP</name>
        <dbReference type="ChEBI" id="CHEBI:456215"/>
    </ligand>
</feature>
<reference evidence="22" key="1">
    <citation type="submission" date="2020-02" db="EMBL/GenBank/DDBJ databases">
        <authorList>
            <person name="Meier V. D."/>
        </authorList>
    </citation>
    <scope>NUCLEOTIDE SEQUENCE</scope>
    <source>
        <strain evidence="22">AVDCRST_MAG36</strain>
    </source>
</reference>
<keyword evidence="7 17" id="KW-0067">ATP-binding</keyword>
<dbReference type="GO" id="GO:0046496">
    <property type="term" value="P:nicotinamide nucleotide metabolic process"/>
    <property type="evidence" value="ECO:0007669"/>
    <property type="project" value="UniProtKB-UniRule"/>
</dbReference>
<evidence type="ECO:0000256" key="17">
    <source>
        <dbReference type="HAMAP-Rule" id="MF_01965"/>
    </source>
</evidence>
<evidence type="ECO:0000256" key="8">
    <source>
        <dbReference type="ARBA" id="ARBA00022857"/>
    </source>
</evidence>
<keyword evidence="9 18" id="KW-0630">Potassium</keyword>
<dbReference type="EC" id="5.1.99.6" evidence="19"/>
<comment type="catalytic activity">
    <reaction evidence="16 17 19">
        <text>(6S)-NADPHX + ADP = AMP + phosphate + NADPH + H(+)</text>
        <dbReference type="Rhea" id="RHEA:32235"/>
        <dbReference type="ChEBI" id="CHEBI:15378"/>
        <dbReference type="ChEBI" id="CHEBI:43474"/>
        <dbReference type="ChEBI" id="CHEBI:57783"/>
        <dbReference type="ChEBI" id="CHEBI:64076"/>
        <dbReference type="ChEBI" id="CHEBI:456215"/>
        <dbReference type="ChEBI" id="CHEBI:456216"/>
        <dbReference type="EC" id="4.2.1.136"/>
    </reaction>
</comment>
<keyword evidence="11 18" id="KW-0413">Isomerase</keyword>
<evidence type="ECO:0000256" key="19">
    <source>
        <dbReference type="PIRNR" id="PIRNR017184"/>
    </source>
</evidence>
<evidence type="ECO:0000256" key="13">
    <source>
        <dbReference type="ARBA" id="ARBA00023268"/>
    </source>
</evidence>
<dbReference type="SUPFAM" id="SSF64153">
    <property type="entry name" value="YjeF N-terminal domain-like"/>
    <property type="match status" value="1"/>
</dbReference>
<evidence type="ECO:0000256" key="3">
    <source>
        <dbReference type="ARBA" id="ARBA00006001"/>
    </source>
</evidence>
<dbReference type="EC" id="4.2.1.136" evidence="19"/>
<feature type="binding site" evidence="17">
    <location>
        <position position="412"/>
    </location>
    <ligand>
        <name>(6S)-NADPHX</name>
        <dbReference type="ChEBI" id="CHEBI:64076"/>
    </ligand>
</feature>
<dbReference type="AlphaFoldDB" id="A0A6J4M3G9"/>
<dbReference type="PANTHER" id="PTHR12592">
    <property type="entry name" value="ATP-DEPENDENT (S)-NAD(P)H-HYDRATE DEHYDRATASE FAMILY MEMBER"/>
    <property type="match status" value="1"/>
</dbReference>
<dbReference type="InterPro" id="IPR036652">
    <property type="entry name" value="YjeF_N_dom_sf"/>
</dbReference>
<evidence type="ECO:0000256" key="10">
    <source>
        <dbReference type="ARBA" id="ARBA00023027"/>
    </source>
</evidence>
<evidence type="ECO:0000256" key="5">
    <source>
        <dbReference type="ARBA" id="ARBA00022723"/>
    </source>
</evidence>
<gene>
    <name evidence="17" type="primary">nnrD</name>
    <name evidence="18" type="synonym">nnrE</name>
    <name evidence="22" type="ORF">AVDCRST_MAG36-1614</name>
</gene>
<feature type="binding site" evidence="18">
    <location>
        <position position="149"/>
    </location>
    <ligand>
        <name>K(+)</name>
        <dbReference type="ChEBI" id="CHEBI:29103"/>
    </ligand>
</feature>
<comment type="function">
    <text evidence="17">Catalyzes the dehydration of the S-form of NAD(P)HX at the expense of ADP, which is converted to AMP. Together with NAD(P)HX epimerase, which catalyzes the epimerization of the S- and R-forms, the enzyme allows the repair of both epimers of NAD(P)HX, a damaged form of NAD(P)H that is a result of enzymatic or heat-dependent hydration.</text>
</comment>
<evidence type="ECO:0000256" key="16">
    <source>
        <dbReference type="ARBA" id="ARBA00049209"/>
    </source>
</evidence>
<feature type="binding site" evidence="18">
    <location>
        <begin position="119"/>
        <end position="125"/>
    </location>
    <ligand>
        <name>(6S)-NADPHX</name>
        <dbReference type="ChEBI" id="CHEBI:64076"/>
    </ligand>
</feature>
<evidence type="ECO:0000256" key="18">
    <source>
        <dbReference type="HAMAP-Rule" id="MF_01966"/>
    </source>
</evidence>